<dbReference type="PROSITE" id="PS50893">
    <property type="entry name" value="ABC_TRANSPORTER_2"/>
    <property type="match status" value="1"/>
</dbReference>
<dbReference type="InterPro" id="IPR003439">
    <property type="entry name" value="ABC_transporter-like_ATP-bd"/>
</dbReference>
<keyword evidence="2" id="KW-0997">Cell inner membrane</keyword>
<dbReference type="PANTHER" id="PTHR43423">
    <property type="entry name" value="ABC TRANSPORTER I FAMILY MEMBER 17"/>
    <property type="match status" value="1"/>
</dbReference>
<keyword evidence="3" id="KW-0547">Nucleotide-binding</keyword>
<dbReference type="SMART" id="SM00382">
    <property type="entry name" value="AAA"/>
    <property type="match status" value="1"/>
</dbReference>
<dbReference type="Gene3D" id="3.40.50.300">
    <property type="entry name" value="P-loop containing nucleotide triphosphate hydrolases"/>
    <property type="match status" value="1"/>
</dbReference>
<keyword evidence="6" id="KW-0472">Membrane</keyword>
<accession>A0ABS2Q5T3</accession>
<proteinExistence type="predicted"/>
<dbReference type="RefSeq" id="WP_205005501.1">
    <property type="nucleotide sequence ID" value="NZ_CBCRXA010000015.1"/>
</dbReference>
<feature type="domain" description="ABC transporter" evidence="7">
    <location>
        <begin position="1"/>
        <end position="218"/>
    </location>
</feature>
<keyword evidence="4 8" id="KW-0067">ATP-binding</keyword>
<evidence type="ECO:0000313" key="8">
    <source>
        <dbReference type="EMBL" id="MBM7657142.1"/>
    </source>
</evidence>
<name>A0ABS2Q5T3_9BACL</name>
<dbReference type="GO" id="GO:0005524">
    <property type="term" value="F:ATP binding"/>
    <property type="evidence" value="ECO:0007669"/>
    <property type="project" value="UniProtKB-KW"/>
</dbReference>
<dbReference type="Proteomes" id="UP000823201">
    <property type="component" value="Unassembled WGS sequence"/>
</dbReference>
<dbReference type="Pfam" id="PF00005">
    <property type="entry name" value="ABC_tran"/>
    <property type="match status" value="1"/>
</dbReference>
<evidence type="ECO:0000256" key="6">
    <source>
        <dbReference type="ARBA" id="ARBA00023136"/>
    </source>
</evidence>
<gene>
    <name evidence="8" type="ORF">JOC27_000583</name>
</gene>
<organism evidence="8 9">
    <name type="scientific">Sporolactobacillus spathodeae</name>
    <dbReference type="NCBI Taxonomy" id="1465502"/>
    <lineage>
        <taxon>Bacteria</taxon>
        <taxon>Bacillati</taxon>
        <taxon>Bacillota</taxon>
        <taxon>Bacilli</taxon>
        <taxon>Bacillales</taxon>
        <taxon>Sporolactobacillaceae</taxon>
        <taxon>Sporolactobacillus</taxon>
    </lineage>
</organism>
<dbReference type="SUPFAM" id="SSF52540">
    <property type="entry name" value="P-loop containing nucleoside triphosphate hydrolases"/>
    <property type="match status" value="1"/>
</dbReference>
<evidence type="ECO:0000256" key="3">
    <source>
        <dbReference type="ARBA" id="ARBA00022741"/>
    </source>
</evidence>
<dbReference type="PANTHER" id="PTHR43423:SF12">
    <property type="entry name" value="IRON EXPORT ATP-BINDING PROTEIN FETA-RELATED"/>
    <property type="match status" value="1"/>
</dbReference>
<evidence type="ECO:0000259" key="7">
    <source>
        <dbReference type="PROSITE" id="PS50893"/>
    </source>
</evidence>
<protein>
    <submittedName>
        <fullName evidence="8">ABC transport system ATP-binding protein</fullName>
    </submittedName>
</protein>
<evidence type="ECO:0000256" key="4">
    <source>
        <dbReference type="ARBA" id="ARBA00022840"/>
    </source>
</evidence>
<comment type="caution">
    <text evidence="8">The sequence shown here is derived from an EMBL/GenBank/DDBJ whole genome shotgun (WGS) entry which is preliminary data.</text>
</comment>
<keyword evidence="5" id="KW-1278">Translocase</keyword>
<evidence type="ECO:0000256" key="2">
    <source>
        <dbReference type="ARBA" id="ARBA00022519"/>
    </source>
</evidence>
<evidence type="ECO:0000256" key="1">
    <source>
        <dbReference type="ARBA" id="ARBA00022475"/>
    </source>
</evidence>
<evidence type="ECO:0000256" key="5">
    <source>
        <dbReference type="ARBA" id="ARBA00022967"/>
    </source>
</evidence>
<dbReference type="InterPro" id="IPR027417">
    <property type="entry name" value="P-loop_NTPase"/>
</dbReference>
<keyword evidence="1" id="KW-1003">Cell membrane</keyword>
<keyword evidence="9" id="KW-1185">Reference proteome</keyword>
<evidence type="ECO:0000313" key="9">
    <source>
        <dbReference type="Proteomes" id="UP000823201"/>
    </source>
</evidence>
<dbReference type="EMBL" id="JAFBEV010000004">
    <property type="protein sequence ID" value="MBM7657142.1"/>
    <property type="molecule type" value="Genomic_DNA"/>
</dbReference>
<dbReference type="InterPro" id="IPR003593">
    <property type="entry name" value="AAA+_ATPase"/>
</dbReference>
<sequence length="219" mass="24104">MPLLTLNDAGFSRKDIDLSHISFSVDKGEHVTITGPSGSGKSTLLKLVAGLIPLSSGEIIFQEKNIHTYDPINYRKEVSYCYQNPVLFGETVRDNLAFPYQIRKESFNPSHAARLLEAVGLNSGFLDTLVKNLSGGEKQRIGLLRHLLFTPKILLLDEITSALDNQSRTLVRKLVTDINLNQGVAILEVTHNDQEIANASRLITISHGRMAGSNEPIIG</sequence>
<reference evidence="8 9" key="1">
    <citation type="submission" date="2021-01" db="EMBL/GenBank/DDBJ databases">
        <title>Genomic Encyclopedia of Type Strains, Phase IV (KMG-IV): sequencing the most valuable type-strain genomes for metagenomic binning, comparative biology and taxonomic classification.</title>
        <authorList>
            <person name="Goeker M."/>
        </authorList>
    </citation>
    <scope>NUCLEOTIDE SEQUENCE [LARGE SCALE GENOMIC DNA]</scope>
    <source>
        <strain evidence="8 9">DSM 100968</strain>
    </source>
</reference>